<keyword evidence="2" id="KW-1185">Reference proteome</keyword>
<protein>
    <submittedName>
        <fullName evidence="1">Uncharacterized protein</fullName>
    </submittedName>
</protein>
<dbReference type="Proteomes" id="UP000254329">
    <property type="component" value="Unassembled WGS sequence"/>
</dbReference>
<reference evidence="1 2" key="1">
    <citation type="submission" date="2018-06" db="EMBL/GenBank/DDBJ databases">
        <authorList>
            <consortium name="Pathogen Informatics"/>
            <person name="Doyle S."/>
        </authorList>
    </citation>
    <scope>NUCLEOTIDE SEQUENCE [LARGE SCALE GENOMIC DNA]</scope>
    <source>
        <strain evidence="1 2">NCTC1659</strain>
    </source>
</reference>
<sequence>MLDLNTIYVLIRRDSDLTPILEKLDNFFIYDECNINEWSITQYLNGKRISLIPECLKSFDWDLYHDGCREKEREFESIYSKMKNELLDKLDMP</sequence>
<organism evidence="1 2">
    <name type="scientific">Canicola haemoglobinophilus</name>
    <dbReference type="NCBI Taxonomy" id="733"/>
    <lineage>
        <taxon>Bacteria</taxon>
        <taxon>Pseudomonadati</taxon>
        <taxon>Pseudomonadota</taxon>
        <taxon>Gammaproteobacteria</taxon>
        <taxon>Pasteurellales</taxon>
        <taxon>Pasteurellaceae</taxon>
        <taxon>Canicola</taxon>
    </lineage>
</organism>
<evidence type="ECO:0000313" key="1">
    <source>
        <dbReference type="EMBL" id="STO59238.1"/>
    </source>
</evidence>
<dbReference type="RefSeq" id="WP_078219155.1">
    <property type="nucleotide sequence ID" value="NZ_MUXZ01000032.1"/>
</dbReference>
<dbReference type="EMBL" id="UGHF01000001">
    <property type="protein sequence ID" value="STO59238.1"/>
    <property type="molecule type" value="Genomic_DNA"/>
</dbReference>
<evidence type="ECO:0000313" key="2">
    <source>
        <dbReference type="Proteomes" id="UP000254329"/>
    </source>
</evidence>
<gene>
    <name evidence="1" type="ORF">NCTC1659_00485</name>
</gene>
<accession>A0A377HSG4</accession>
<dbReference type="AlphaFoldDB" id="A0A377HSG4"/>
<name>A0A377HSG4_9PAST</name>
<proteinExistence type="predicted"/>